<keyword evidence="3" id="KW-0472">Membrane</keyword>
<keyword evidence="1" id="KW-1003">Cell membrane</keyword>
<keyword evidence="4" id="KW-0564">Palmitate</keyword>
<protein>
    <submittedName>
        <fullName evidence="6">Extracellular solute-binding protein</fullName>
    </submittedName>
</protein>
<accession>A0A7X0SR07</accession>
<name>A0A7X0SR07_9BACL</name>
<reference evidence="6 7" key="1">
    <citation type="submission" date="2020-08" db="EMBL/GenBank/DDBJ databases">
        <title>Cohnella phylogeny.</title>
        <authorList>
            <person name="Dunlap C."/>
        </authorList>
    </citation>
    <scope>NUCLEOTIDE SEQUENCE [LARGE SCALE GENOMIC DNA]</scope>
    <source>
        <strain evidence="6 7">CBP 2801</strain>
    </source>
</reference>
<proteinExistence type="predicted"/>
<keyword evidence="7" id="KW-1185">Reference proteome</keyword>
<dbReference type="EMBL" id="JACJVO010000033">
    <property type="protein sequence ID" value="MBB6734464.1"/>
    <property type="molecule type" value="Genomic_DNA"/>
</dbReference>
<keyword evidence="2" id="KW-0732">Signal</keyword>
<comment type="caution">
    <text evidence="6">The sequence shown here is derived from an EMBL/GenBank/DDBJ whole genome shotgun (WGS) entry which is preliminary data.</text>
</comment>
<gene>
    <name evidence="6" type="ORF">H7C18_26405</name>
</gene>
<dbReference type="Gene3D" id="3.40.190.10">
    <property type="entry name" value="Periplasmic binding protein-like II"/>
    <property type="match status" value="2"/>
</dbReference>
<dbReference type="InterPro" id="IPR006059">
    <property type="entry name" value="SBP"/>
</dbReference>
<sequence length="383" mass="42390">MTWDHARGYEPVLAASDEFRRLHPETRIEWEKRSLKDFGDYPVDVLAREYDLIMIDHPHVGISSAQGVLVPLEQHLPADYLADQAANSVGPSHLSYQWNGHQWALAVDAAAQVASYRPDLLSAESLPRTWQGVIELARSLPSGRKIGWPLCPTDAMCSFLTLCAGTGGDSFFSETSGIPRPVGEAALERMFVLLPRLHESSLASNPIQMYDRMAAEDDIAYIPLAFGYSNYSRSGYAKKLLRFSNIPGETGEPRGALLGGVGIAVSASSRSIPQAVEFAKFLAGGELQRTLYARNEGQPGHAAAWRDPEVNRYTHGFFADTSQTLAASYMRPRHAAFPAFQEQAGVLLHEALVQFRQGKEANKSRLIDEMNRLYEGIRRETLV</sequence>
<dbReference type="Pfam" id="PF13416">
    <property type="entry name" value="SBP_bac_8"/>
    <property type="match status" value="1"/>
</dbReference>
<evidence type="ECO:0000256" key="3">
    <source>
        <dbReference type="ARBA" id="ARBA00023136"/>
    </source>
</evidence>
<evidence type="ECO:0000256" key="1">
    <source>
        <dbReference type="ARBA" id="ARBA00022475"/>
    </source>
</evidence>
<dbReference type="SUPFAM" id="SSF53850">
    <property type="entry name" value="Periplasmic binding protein-like II"/>
    <property type="match status" value="1"/>
</dbReference>
<evidence type="ECO:0000256" key="5">
    <source>
        <dbReference type="ARBA" id="ARBA00023288"/>
    </source>
</evidence>
<keyword evidence="5" id="KW-0449">Lipoprotein</keyword>
<dbReference type="AlphaFoldDB" id="A0A7X0SR07"/>
<dbReference type="PANTHER" id="PTHR43649:SF33">
    <property type="entry name" value="POLYGALACTURONAN_RHAMNOGALACTURONAN-BINDING PROTEIN YTCQ"/>
    <property type="match status" value="1"/>
</dbReference>
<evidence type="ECO:0000313" key="7">
    <source>
        <dbReference type="Proteomes" id="UP000564644"/>
    </source>
</evidence>
<evidence type="ECO:0000256" key="2">
    <source>
        <dbReference type="ARBA" id="ARBA00022729"/>
    </source>
</evidence>
<dbReference type="InterPro" id="IPR050490">
    <property type="entry name" value="Bact_solute-bd_prot1"/>
</dbReference>
<organism evidence="6 7">
    <name type="scientific">Cohnella zeiphila</name>
    <dbReference type="NCBI Taxonomy" id="2761120"/>
    <lineage>
        <taxon>Bacteria</taxon>
        <taxon>Bacillati</taxon>
        <taxon>Bacillota</taxon>
        <taxon>Bacilli</taxon>
        <taxon>Bacillales</taxon>
        <taxon>Paenibacillaceae</taxon>
        <taxon>Cohnella</taxon>
    </lineage>
</organism>
<evidence type="ECO:0000313" key="6">
    <source>
        <dbReference type="EMBL" id="MBB6734464.1"/>
    </source>
</evidence>
<dbReference type="Proteomes" id="UP000564644">
    <property type="component" value="Unassembled WGS sequence"/>
</dbReference>
<evidence type="ECO:0000256" key="4">
    <source>
        <dbReference type="ARBA" id="ARBA00023139"/>
    </source>
</evidence>
<dbReference type="PANTHER" id="PTHR43649">
    <property type="entry name" value="ARABINOSE-BINDING PROTEIN-RELATED"/>
    <property type="match status" value="1"/>
</dbReference>